<evidence type="ECO:0000256" key="3">
    <source>
        <dbReference type="ARBA" id="ARBA00022679"/>
    </source>
</evidence>
<dbReference type="InterPro" id="IPR025202">
    <property type="entry name" value="PLD-like_dom"/>
</dbReference>
<protein>
    <submittedName>
        <fullName evidence="9">CDP-diacylglycerol--serine O-phosphatidyltransferase</fullName>
        <ecNumber evidence="9">2.7.8.8</ecNumber>
    </submittedName>
</protein>
<reference evidence="10" key="1">
    <citation type="submission" date="2017-04" db="EMBL/GenBank/DDBJ databases">
        <title>Genome evolution of the luminous symbionts of deep sea anglerfish.</title>
        <authorList>
            <person name="Hendry T.A."/>
        </authorList>
    </citation>
    <scope>NUCLEOTIDE SEQUENCE [LARGE SCALE GENOMIC DNA]</scope>
</reference>
<dbReference type="EMBL" id="CP020660">
    <property type="protein sequence ID" value="ATF09704.1"/>
    <property type="molecule type" value="Genomic_DNA"/>
</dbReference>
<evidence type="ECO:0000256" key="7">
    <source>
        <dbReference type="ARBA" id="ARBA00023264"/>
    </source>
</evidence>
<dbReference type="CDD" id="cd09134">
    <property type="entry name" value="PLDc_PSS_G_neg_1"/>
    <property type="match status" value="1"/>
</dbReference>
<dbReference type="NCBIfam" id="NF006946">
    <property type="entry name" value="PRK09428.1"/>
    <property type="match status" value="1"/>
</dbReference>
<keyword evidence="5" id="KW-0443">Lipid metabolism</keyword>
<keyword evidence="3 9" id="KW-0808">Transferase</keyword>
<feature type="domain" description="PLD phosphodiesterase" evidence="8">
    <location>
        <begin position="390"/>
        <end position="417"/>
    </location>
</feature>
<evidence type="ECO:0000313" key="9">
    <source>
        <dbReference type="EMBL" id="ATF09704.1"/>
    </source>
</evidence>
<keyword evidence="6" id="KW-0594">Phospholipid biosynthesis</keyword>
<dbReference type="PIRSF" id="PIRSF000850">
    <property type="entry name" value="Phospholipase_D_PSS"/>
    <property type="match status" value="1"/>
</dbReference>
<dbReference type="Gene3D" id="3.30.870.10">
    <property type="entry name" value="Endonuclease Chain A"/>
    <property type="match status" value="2"/>
</dbReference>
<dbReference type="GO" id="GO:0032049">
    <property type="term" value="P:cardiolipin biosynthetic process"/>
    <property type="evidence" value="ECO:0007669"/>
    <property type="project" value="InterPro"/>
</dbReference>
<feature type="domain" description="PLD phosphodiesterase" evidence="8">
    <location>
        <begin position="169"/>
        <end position="195"/>
    </location>
</feature>
<dbReference type="GO" id="GO:0005829">
    <property type="term" value="C:cytosol"/>
    <property type="evidence" value="ECO:0007669"/>
    <property type="project" value="TreeGrafter"/>
</dbReference>
<dbReference type="EC" id="2.7.8.8" evidence="9"/>
<proteinExistence type="inferred from homology"/>
<gene>
    <name evidence="9" type="ORF">BTN50_1215</name>
</gene>
<dbReference type="CDD" id="cd09136">
    <property type="entry name" value="PLDc_PSS_G_neg_2"/>
    <property type="match status" value="1"/>
</dbReference>
<dbReference type="SMART" id="SM00155">
    <property type="entry name" value="PLDc"/>
    <property type="match status" value="2"/>
</dbReference>
<evidence type="ECO:0000256" key="1">
    <source>
        <dbReference type="ARBA" id="ARBA00010682"/>
    </source>
</evidence>
<dbReference type="GO" id="GO:0008444">
    <property type="term" value="F:CDP-diacylglycerol-glycerol-3-phosphate 3-phosphatidyltransferase activity"/>
    <property type="evidence" value="ECO:0007669"/>
    <property type="project" value="InterPro"/>
</dbReference>
<dbReference type="PANTHER" id="PTHR12586">
    <property type="entry name" value="CDP-DIACYLGLYCEROL--SERINE O-PHOSPHATIDYLTRANSFERASE"/>
    <property type="match status" value="1"/>
</dbReference>
<keyword evidence="2" id="KW-0444">Lipid biosynthesis</keyword>
<evidence type="ECO:0000256" key="6">
    <source>
        <dbReference type="ARBA" id="ARBA00023209"/>
    </source>
</evidence>
<evidence type="ECO:0000313" key="10">
    <source>
        <dbReference type="Proteomes" id="UP000218160"/>
    </source>
</evidence>
<accession>A0A291B9N6</accession>
<dbReference type="PANTHER" id="PTHR12586:SF1">
    <property type="entry name" value="CDP-DIACYLGLYCEROL--GLYCEROL-3-PHOSPHATE 3-PHOSPHATIDYLTRANSFERASE, MITOCHONDRIAL"/>
    <property type="match status" value="1"/>
</dbReference>
<evidence type="ECO:0000259" key="8">
    <source>
        <dbReference type="SMART" id="SM00155"/>
    </source>
</evidence>
<dbReference type="SUPFAM" id="SSF56024">
    <property type="entry name" value="Phospholipase D/nuclease"/>
    <property type="match status" value="2"/>
</dbReference>
<dbReference type="Pfam" id="PF13091">
    <property type="entry name" value="PLDc_2"/>
    <property type="match status" value="1"/>
</dbReference>
<name>A0A291B9N6_9GAMM</name>
<dbReference type="Proteomes" id="UP000218160">
    <property type="component" value="Chromosome 1"/>
</dbReference>
<keyword evidence="10" id="KW-1185">Reference proteome</keyword>
<evidence type="ECO:0000256" key="4">
    <source>
        <dbReference type="ARBA" id="ARBA00022737"/>
    </source>
</evidence>
<evidence type="ECO:0000256" key="5">
    <source>
        <dbReference type="ARBA" id="ARBA00023098"/>
    </source>
</evidence>
<dbReference type="GO" id="GO:0003882">
    <property type="term" value="F:CDP-diacylglycerol-serine O-phosphatidyltransferase activity"/>
    <property type="evidence" value="ECO:0007669"/>
    <property type="project" value="UniProtKB-EC"/>
</dbReference>
<sequence length="489" mass="56588">MNKLCCKTTSQGRLKSRNIWCKIKFNFRLTQDSVKFNEAIMDSATVNKQLIDQLPKIAQCPDQLETLLNAASFRKRLLLEIAQAKFRIFLVTLYLQDDEAGRSILDALYVAKQKNPILDIKVLVDWHRAQRGLIGANKSDGNALLYRDYAERFTHKIDVLGVPVRNREVFGVLHLKGFVMDNTVIYSGASLNDVYLAQHDRYRYDRYHIIKNKVLADCMVNFIGNTLVSSAAVTCLTQPHRPNAKVLKLAIRDLRSRLQSSSYNFISQHTTEKHVGLTPMVGLGKHKNYLNTQICRLIASARNELIICTPYFNPPRSVMRELRKALQRGATITIIVGDKTANDFYIPPSEPFKTIAGLPYLYEINLRNFARRNEAIIAKRQLRINLWKHDDNSFHLKGIWVDRTYMLLTGNNLNPRAWKLDLENAILIHDHHRLLEAQTQQEIDTILEHTQFIGSYKHLEKLEDYPVRVRKLLKRIKRIKVDHLLNQIL</sequence>
<keyword evidence="7" id="KW-1208">Phospholipid metabolism</keyword>
<evidence type="ECO:0000256" key="2">
    <source>
        <dbReference type="ARBA" id="ARBA00022516"/>
    </source>
</evidence>
<organism evidence="9 10">
    <name type="scientific">Candidatus Enterovibrio altilux</name>
    <dbReference type="NCBI Taxonomy" id="1927128"/>
    <lineage>
        <taxon>Bacteria</taxon>
        <taxon>Pseudomonadati</taxon>
        <taxon>Pseudomonadota</taxon>
        <taxon>Gammaproteobacteria</taxon>
        <taxon>Vibrionales</taxon>
        <taxon>Vibrionaceae</taxon>
        <taxon>Enterovibrio</taxon>
    </lineage>
</organism>
<dbReference type="InterPro" id="IPR016270">
    <property type="entry name" value="PGS1"/>
</dbReference>
<dbReference type="KEGG" id="elux:BTN50_1215"/>
<dbReference type="InterPro" id="IPR001736">
    <property type="entry name" value="PLipase_D/transphosphatidylase"/>
</dbReference>
<comment type="similarity">
    <text evidence="1">Belongs to the CDP-alcohol phosphatidyltransferase class-II family.</text>
</comment>
<dbReference type="AlphaFoldDB" id="A0A291B9N6"/>
<keyword evidence="4" id="KW-0677">Repeat</keyword>